<accession>A0A7C5Y2Z5</accession>
<reference evidence="1" key="1">
    <citation type="journal article" date="2020" name="mSystems">
        <title>Genome- and Community-Level Interaction Insights into Carbon Utilization and Element Cycling Functions of Hydrothermarchaeota in Hydrothermal Sediment.</title>
        <authorList>
            <person name="Zhou Z."/>
            <person name="Liu Y."/>
            <person name="Xu W."/>
            <person name="Pan J."/>
            <person name="Luo Z.H."/>
            <person name="Li M."/>
        </authorList>
    </citation>
    <scope>NUCLEOTIDE SEQUENCE [LARGE SCALE GENOMIC DNA]</scope>
    <source>
        <strain evidence="1">SpSt-1088</strain>
    </source>
</reference>
<dbReference type="AlphaFoldDB" id="A0A7C5Y2Z5"/>
<sequence length="100" mass="11933">MMENENFLNELDKMLEKEREKACPECLKCGWCCKHTVCYYGEWDYERNQCKFLTNENLCGKYDEINKIEEEMNLEIKLFGSGCCLNYSNPDRLKKYSKNG</sequence>
<protein>
    <submittedName>
        <fullName evidence="1">Uncharacterized protein</fullName>
    </submittedName>
</protein>
<proteinExistence type="predicted"/>
<dbReference type="EMBL" id="DRXW01000165">
    <property type="protein sequence ID" value="HHR33804.1"/>
    <property type="molecule type" value="Genomic_DNA"/>
</dbReference>
<comment type="caution">
    <text evidence="1">The sequence shown here is derived from an EMBL/GenBank/DDBJ whole genome shotgun (WGS) entry which is preliminary data.</text>
</comment>
<gene>
    <name evidence="1" type="ORF">ENM46_02540</name>
</gene>
<evidence type="ECO:0000313" key="1">
    <source>
        <dbReference type="EMBL" id="HHR33804.1"/>
    </source>
</evidence>
<organism evidence="1">
    <name type="scientific">Fervidobacterium nodosum</name>
    <dbReference type="NCBI Taxonomy" id="2424"/>
    <lineage>
        <taxon>Bacteria</taxon>
        <taxon>Thermotogati</taxon>
        <taxon>Thermotogota</taxon>
        <taxon>Thermotogae</taxon>
        <taxon>Thermotogales</taxon>
        <taxon>Fervidobacteriaceae</taxon>
        <taxon>Fervidobacterium</taxon>
    </lineage>
</organism>
<name>A0A7C5Y2Z5_9BACT</name>